<evidence type="ECO:0000259" key="2">
    <source>
        <dbReference type="Pfam" id="PF07883"/>
    </source>
</evidence>
<dbReference type="Proteomes" id="UP000178344">
    <property type="component" value="Unassembled WGS sequence"/>
</dbReference>
<dbReference type="PANTHER" id="PTHR43346:SF1">
    <property type="entry name" value="QUERCETIN 2,3-DIOXYGENASE-RELATED"/>
    <property type="match status" value="1"/>
</dbReference>
<dbReference type="InterPro" id="IPR052538">
    <property type="entry name" value="Flavonoid_dioxygenase-like"/>
</dbReference>
<proteinExistence type="predicted"/>
<evidence type="ECO:0000313" key="4">
    <source>
        <dbReference type="Proteomes" id="UP000178344"/>
    </source>
</evidence>
<dbReference type="InterPro" id="IPR011051">
    <property type="entry name" value="RmlC_Cupin_sf"/>
</dbReference>
<dbReference type="InterPro" id="IPR014710">
    <property type="entry name" value="RmlC-like_jellyroll"/>
</dbReference>
<dbReference type="PANTHER" id="PTHR43346">
    <property type="entry name" value="LIGAND BINDING DOMAIN PROTEIN, PUTATIVE (AFU_ORTHOLOGUE AFUA_6G14370)-RELATED"/>
    <property type="match status" value="1"/>
</dbReference>
<dbReference type="Pfam" id="PF07883">
    <property type="entry name" value="Cupin_2"/>
    <property type="match status" value="1"/>
</dbReference>
<accession>A0A1F6CEC4</accession>
<organism evidence="3 4">
    <name type="scientific">Candidatus Kaiserbacteria bacterium RIFCSPHIGHO2_01_FULL_49_13</name>
    <dbReference type="NCBI Taxonomy" id="1798477"/>
    <lineage>
        <taxon>Bacteria</taxon>
        <taxon>Candidatus Kaiseribacteriota</taxon>
    </lineage>
</organism>
<dbReference type="InterPro" id="IPR013096">
    <property type="entry name" value="Cupin_2"/>
</dbReference>
<reference evidence="3 4" key="1">
    <citation type="journal article" date="2016" name="Nat. Commun.">
        <title>Thousands of microbial genomes shed light on interconnected biogeochemical processes in an aquifer system.</title>
        <authorList>
            <person name="Anantharaman K."/>
            <person name="Brown C.T."/>
            <person name="Hug L.A."/>
            <person name="Sharon I."/>
            <person name="Castelle C.J."/>
            <person name="Probst A.J."/>
            <person name="Thomas B.C."/>
            <person name="Singh A."/>
            <person name="Wilkins M.J."/>
            <person name="Karaoz U."/>
            <person name="Brodie E.L."/>
            <person name="Williams K.H."/>
            <person name="Hubbard S.S."/>
            <person name="Banfield J.F."/>
        </authorList>
    </citation>
    <scope>NUCLEOTIDE SEQUENCE [LARGE SCALE GENOMIC DNA]</scope>
</reference>
<feature type="domain" description="Cupin type-2" evidence="2">
    <location>
        <begin position="32"/>
        <end position="100"/>
    </location>
</feature>
<feature type="compositionally biased region" description="Basic and acidic residues" evidence="1">
    <location>
        <begin position="114"/>
        <end position="132"/>
    </location>
</feature>
<dbReference type="AlphaFoldDB" id="A0A1F6CEC4"/>
<name>A0A1F6CEC4_9BACT</name>
<evidence type="ECO:0000256" key="1">
    <source>
        <dbReference type="SAM" id="MobiDB-lite"/>
    </source>
</evidence>
<dbReference type="CDD" id="cd02223">
    <property type="entry name" value="cupin_Bh2720-like"/>
    <property type="match status" value="1"/>
</dbReference>
<dbReference type="Gene3D" id="2.60.120.10">
    <property type="entry name" value="Jelly Rolls"/>
    <property type="match status" value="1"/>
</dbReference>
<feature type="region of interest" description="Disordered" evidence="1">
    <location>
        <begin position="106"/>
        <end position="132"/>
    </location>
</feature>
<evidence type="ECO:0000313" key="3">
    <source>
        <dbReference type="EMBL" id="OGG47292.1"/>
    </source>
</evidence>
<gene>
    <name evidence="3" type="ORF">A2671_00085</name>
</gene>
<sequence length="132" mass="14728">MKGYIANIEELSLQNENFRKVLYTDARLQLVVMSLLPKEEIGAETHQLDQFIRVEKGKGKAVLDGIENDIADGSAIIIPQGTLHNIINTSEDEPMKLYTLYAPPNHRHGTVHKTKAEAEADETEHFDGATSE</sequence>
<protein>
    <submittedName>
        <fullName evidence="3">Cupin</fullName>
    </submittedName>
</protein>
<comment type="caution">
    <text evidence="3">The sequence shown here is derived from an EMBL/GenBank/DDBJ whole genome shotgun (WGS) entry which is preliminary data.</text>
</comment>
<dbReference type="EMBL" id="MFKQ01000015">
    <property type="protein sequence ID" value="OGG47292.1"/>
    <property type="molecule type" value="Genomic_DNA"/>
</dbReference>
<dbReference type="SUPFAM" id="SSF51182">
    <property type="entry name" value="RmlC-like cupins"/>
    <property type="match status" value="1"/>
</dbReference>